<dbReference type="EMBL" id="JBEPMY010000021">
    <property type="protein sequence ID" value="MET3757941.1"/>
    <property type="molecule type" value="Genomic_DNA"/>
</dbReference>
<reference evidence="1 2" key="1">
    <citation type="submission" date="2024-06" db="EMBL/GenBank/DDBJ databases">
        <title>Genomic Encyclopedia of Type Strains, Phase IV (KMG-IV): sequencing the most valuable type-strain genomes for metagenomic binning, comparative biology and taxonomic classification.</title>
        <authorList>
            <person name="Goeker M."/>
        </authorList>
    </citation>
    <scope>NUCLEOTIDE SEQUENCE [LARGE SCALE GENOMIC DNA]</scope>
    <source>
        <strain evidence="1 2">DSM 29288</strain>
    </source>
</reference>
<comment type="caution">
    <text evidence="1">The sequence shown here is derived from an EMBL/GenBank/DDBJ whole genome shotgun (WGS) entry which is preliminary data.</text>
</comment>
<proteinExistence type="predicted"/>
<evidence type="ECO:0000313" key="2">
    <source>
        <dbReference type="Proteomes" id="UP001549077"/>
    </source>
</evidence>
<organism evidence="1 2">
    <name type="scientific">Rhizobium binae</name>
    <dbReference type="NCBI Taxonomy" id="1138190"/>
    <lineage>
        <taxon>Bacteria</taxon>
        <taxon>Pseudomonadati</taxon>
        <taxon>Pseudomonadota</taxon>
        <taxon>Alphaproteobacteria</taxon>
        <taxon>Hyphomicrobiales</taxon>
        <taxon>Rhizobiaceae</taxon>
        <taxon>Rhizobium/Agrobacterium group</taxon>
        <taxon>Rhizobium</taxon>
    </lineage>
</organism>
<evidence type="ECO:0000313" key="1">
    <source>
        <dbReference type="EMBL" id="MET3757941.1"/>
    </source>
</evidence>
<gene>
    <name evidence="1" type="ORF">ABID08_005322</name>
</gene>
<keyword evidence="2" id="KW-1185">Reference proteome</keyword>
<protein>
    <submittedName>
        <fullName evidence="1">Uncharacterized protein</fullName>
    </submittedName>
</protein>
<accession>A0ABV2MNA5</accession>
<dbReference type="Proteomes" id="UP001549077">
    <property type="component" value="Unassembled WGS sequence"/>
</dbReference>
<sequence length="127" mass="14492">MPKLAFEHCCPRRRQQAQRTRQRAARSLRDEIYGIFGFVISVPFRLVPDVDLPSQPIAKNGGARPKHFIESMPIGLKHVSGEYPQHIWPSWCLDVSQREVDAKQSGYFPRLTGVSLCHSFSDEISDL</sequence>
<name>A0ABV2MNA5_9HYPH</name>